<organism evidence="2 3">
    <name type="scientific">Thermoanaerobacterium xylanolyticum (strain ATCC 49914 / DSM 7097 / LX-11)</name>
    <dbReference type="NCBI Taxonomy" id="858215"/>
    <lineage>
        <taxon>Bacteria</taxon>
        <taxon>Bacillati</taxon>
        <taxon>Bacillota</taxon>
        <taxon>Clostridia</taxon>
        <taxon>Thermoanaerobacterales</taxon>
        <taxon>Thermoanaerobacteraceae</taxon>
        <taxon>Thermoanaerobacterium</taxon>
    </lineage>
</organism>
<feature type="transmembrane region" description="Helical" evidence="1">
    <location>
        <begin position="12"/>
        <end position="30"/>
    </location>
</feature>
<name>F6BLV6_THEXL</name>
<dbReference type="RefSeq" id="WP_013789033.1">
    <property type="nucleotide sequence ID" value="NC_015555.1"/>
</dbReference>
<protein>
    <submittedName>
        <fullName evidence="2">Uncharacterized protein</fullName>
    </submittedName>
</protein>
<dbReference type="KEGG" id="txy:Thexy_2305"/>
<proteinExistence type="predicted"/>
<evidence type="ECO:0000256" key="1">
    <source>
        <dbReference type="SAM" id="Phobius"/>
    </source>
</evidence>
<reference evidence="2" key="1">
    <citation type="submission" date="2011-05" db="EMBL/GenBank/DDBJ databases">
        <title>Complete sequence of Thermoanaerobacterium xylanolyticum LX-11.</title>
        <authorList>
            <consortium name="US DOE Joint Genome Institute"/>
            <person name="Lucas S."/>
            <person name="Han J."/>
            <person name="Lapidus A."/>
            <person name="Cheng J.-F."/>
            <person name="Goodwin L."/>
            <person name="Pitluck S."/>
            <person name="Peters L."/>
            <person name="Mikhailova N."/>
            <person name="Lu M."/>
            <person name="Han C."/>
            <person name="Tapia R."/>
            <person name="Land M."/>
            <person name="Hauser L."/>
            <person name="Kyrpides N."/>
            <person name="Ivanova N."/>
            <person name="Pagani I."/>
            <person name="Hemme C."/>
            <person name="Woyke T."/>
        </authorList>
    </citation>
    <scope>NUCLEOTIDE SEQUENCE</scope>
    <source>
        <strain evidence="2">LX-11</strain>
    </source>
</reference>
<gene>
    <name evidence="2" type="ordered locus">Thexy_2305</name>
</gene>
<keyword evidence="1" id="KW-0812">Transmembrane</keyword>
<dbReference type="HOGENOM" id="CLU_2940358_0_0_9"/>
<keyword evidence="3" id="KW-1185">Reference proteome</keyword>
<keyword evidence="1" id="KW-0472">Membrane</keyword>
<keyword evidence="1" id="KW-1133">Transmembrane helix</keyword>
<evidence type="ECO:0000313" key="3">
    <source>
        <dbReference type="Proteomes" id="UP000007239"/>
    </source>
</evidence>
<sequence length="60" mass="7198">MKNPLIRILIDRLLYLLIASYGIIKVFIVKGVIDKIFLFAIFITFSYEFYKTFNQQTKFK</sequence>
<evidence type="ECO:0000313" key="2">
    <source>
        <dbReference type="EMBL" id="AEF18307.1"/>
    </source>
</evidence>
<feature type="transmembrane region" description="Helical" evidence="1">
    <location>
        <begin position="36"/>
        <end position="53"/>
    </location>
</feature>
<dbReference type="EMBL" id="CP002739">
    <property type="protein sequence ID" value="AEF18307.1"/>
    <property type="molecule type" value="Genomic_DNA"/>
</dbReference>
<dbReference type="Proteomes" id="UP000007239">
    <property type="component" value="Chromosome"/>
</dbReference>
<accession>F6BLV6</accession>
<dbReference type="AlphaFoldDB" id="F6BLV6"/>
<dbReference type="STRING" id="858215.Thexy_2305"/>